<dbReference type="FunFam" id="1.10.10.60:FF:000132">
    <property type="entry name" value="AraC family transcriptional regulator"/>
    <property type="match status" value="1"/>
</dbReference>
<feature type="domain" description="HTH araC/xylS-type" evidence="5">
    <location>
        <begin position="161"/>
        <end position="258"/>
    </location>
</feature>
<dbReference type="PANTHER" id="PTHR11019:SF159">
    <property type="entry name" value="TRANSCRIPTIONAL REGULATOR-RELATED"/>
    <property type="match status" value="1"/>
</dbReference>
<dbReference type="PROSITE" id="PS01124">
    <property type="entry name" value="HTH_ARAC_FAMILY_2"/>
    <property type="match status" value="1"/>
</dbReference>
<proteinExistence type="predicted"/>
<dbReference type="GO" id="GO:0003700">
    <property type="term" value="F:DNA-binding transcription factor activity"/>
    <property type="evidence" value="ECO:0007669"/>
    <property type="project" value="InterPro"/>
</dbReference>
<keyword evidence="7" id="KW-1185">Reference proteome</keyword>
<dbReference type="PROSITE" id="PS00041">
    <property type="entry name" value="HTH_ARAC_FAMILY_1"/>
    <property type="match status" value="1"/>
</dbReference>
<gene>
    <name evidence="6" type="ORF">EOS_36980</name>
</gene>
<dbReference type="SUPFAM" id="SSF51182">
    <property type="entry name" value="RmlC-like cupins"/>
    <property type="match status" value="1"/>
</dbReference>
<keyword evidence="4" id="KW-0804">Transcription</keyword>
<dbReference type="Proteomes" id="UP000035963">
    <property type="component" value="Unassembled WGS sequence"/>
</dbReference>
<dbReference type="PANTHER" id="PTHR11019">
    <property type="entry name" value="HTH-TYPE TRANSCRIPTIONAL REGULATOR NIMR"/>
    <property type="match status" value="1"/>
</dbReference>
<dbReference type="Pfam" id="PF12833">
    <property type="entry name" value="HTH_18"/>
    <property type="match status" value="1"/>
</dbReference>
<dbReference type="InterPro" id="IPR018060">
    <property type="entry name" value="HTH_AraC"/>
</dbReference>
<evidence type="ECO:0000259" key="5">
    <source>
        <dbReference type="PROSITE" id="PS01124"/>
    </source>
</evidence>
<keyword evidence="2" id="KW-0805">Transcription regulation</keyword>
<dbReference type="SMART" id="SM00342">
    <property type="entry name" value="HTH_ARAC"/>
    <property type="match status" value="1"/>
</dbReference>
<evidence type="ECO:0000313" key="6">
    <source>
        <dbReference type="EMBL" id="KLU21241.1"/>
    </source>
</evidence>
<organism evidence="6 7">
    <name type="scientific">Caballeronia mineralivorans PML1(12)</name>
    <dbReference type="NCBI Taxonomy" id="908627"/>
    <lineage>
        <taxon>Bacteria</taxon>
        <taxon>Pseudomonadati</taxon>
        <taxon>Pseudomonadota</taxon>
        <taxon>Betaproteobacteria</taxon>
        <taxon>Burkholderiales</taxon>
        <taxon>Burkholderiaceae</taxon>
        <taxon>Caballeronia</taxon>
    </lineage>
</organism>
<dbReference type="InterPro" id="IPR018062">
    <property type="entry name" value="HTH_AraC-typ_CS"/>
</dbReference>
<evidence type="ECO:0000256" key="4">
    <source>
        <dbReference type="ARBA" id="ARBA00023163"/>
    </source>
</evidence>
<reference evidence="6 7" key="1">
    <citation type="journal article" date="2015" name="Genome Announc.">
        <title>Draft Genome Sequence of Burkholderia sp. Strain PML1(12), an Ectomycorrhizosphere-Inhabiting Bacterium with Effective Mineral-Weathering Ability.</title>
        <authorList>
            <person name="Uroz S."/>
            <person name="Oger P."/>
        </authorList>
    </citation>
    <scope>NUCLEOTIDE SEQUENCE [LARGE SCALE GENOMIC DNA]</scope>
    <source>
        <strain evidence="7">PML1(12)</strain>
    </source>
</reference>
<evidence type="ECO:0000256" key="3">
    <source>
        <dbReference type="ARBA" id="ARBA00023125"/>
    </source>
</evidence>
<dbReference type="AlphaFoldDB" id="A0A0J1CLF0"/>
<dbReference type="Gene3D" id="2.60.120.10">
    <property type="entry name" value="Jelly Rolls"/>
    <property type="match status" value="1"/>
</dbReference>
<dbReference type="RefSeq" id="WP_047897177.1">
    <property type="nucleotide sequence ID" value="NZ_AEJF01000228.1"/>
</dbReference>
<dbReference type="SUPFAM" id="SSF46689">
    <property type="entry name" value="Homeodomain-like"/>
    <property type="match status" value="1"/>
</dbReference>
<protein>
    <recommendedName>
        <fullName evidence="5">HTH araC/xylS-type domain-containing protein</fullName>
    </recommendedName>
</protein>
<keyword evidence="3" id="KW-0238">DNA-binding</keyword>
<keyword evidence="1" id="KW-0678">Repressor</keyword>
<dbReference type="InterPro" id="IPR003313">
    <property type="entry name" value="AraC-bd"/>
</dbReference>
<dbReference type="EMBL" id="AEJF01000228">
    <property type="protein sequence ID" value="KLU21241.1"/>
    <property type="molecule type" value="Genomic_DNA"/>
</dbReference>
<dbReference type="Gene3D" id="1.10.10.60">
    <property type="entry name" value="Homeodomain-like"/>
    <property type="match status" value="1"/>
</dbReference>
<dbReference type="InterPro" id="IPR011051">
    <property type="entry name" value="RmlC_Cupin_sf"/>
</dbReference>
<dbReference type="Pfam" id="PF02311">
    <property type="entry name" value="AraC_binding"/>
    <property type="match status" value="1"/>
</dbReference>
<accession>A0A0J1CLF0</accession>
<evidence type="ECO:0000313" key="7">
    <source>
        <dbReference type="Proteomes" id="UP000035963"/>
    </source>
</evidence>
<dbReference type="PATRIC" id="fig|908627.4.peg.8296"/>
<dbReference type="GO" id="GO:0043565">
    <property type="term" value="F:sequence-specific DNA binding"/>
    <property type="evidence" value="ECO:0007669"/>
    <property type="project" value="InterPro"/>
</dbReference>
<evidence type="ECO:0000256" key="2">
    <source>
        <dbReference type="ARBA" id="ARBA00023015"/>
    </source>
</evidence>
<name>A0A0J1CLF0_9BURK</name>
<comment type="caution">
    <text evidence="6">The sequence shown here is derived from an EMBL/GenBank/DDBJ whole genome shotgun (WGS) entry which is preliminary data.</text>
</comment>
<sequence length="263" mass="28548">MLLGPSDPLELPGALPPVVALASVLPRGYSHAAHSHRRARLTYTDSGVMTVFTPQGNWIVPPKCAVWIPAGAEHRIHARDDLDKRSIDVDPAAIGALLQSDCAVVQVSPLLRELTNVAARFSRPYPASRREERVASLICDEIAETRLTSMFLPLPRDARALRVAQALMADLSNGATIEQWGQKVGASARTLARVFVRETGLPFAAWRKQARLLDAVSRLADGESVSAVAARVGYEHPSSFTAMFRSALGAAPTRYFSSIEDEE</sequence>
<dbReference type="CDD" id="cd06124">
    <property type="entry name" value="cupin_NimR-like_N"/>
    <property type="match status" value="1"/>
</dbReference>
<dbReference type="OrthoDB" id="9804543at2"/>
<dbReference type="InterPro" id="IPR009057">
    <property type="entry name" value="Homeodomain-like_sf"/>
</dbReference>
<evidence type="ECO:0000256" key="1">
    <source>
        <dbReference type="ARBA" id="ARBA00022491"/>
    </source>
</evidence>
<dbReference type="InterPro" id="IPR014710">
    <property type="entry name" value="RmlC-like_jellyroll"/>
</dbReference>